<evidence type="ECO:0000256" key="18">
    <source>
        <dbReference type="HAMAP-Rule" id="MF_01966"/>
    </source>
</evidence>
<dbReference type="OrthoDB" id="9806925at2"/>
<dbReference type="PROSITE" id="PS51383">
    <property type="entry name" value="YJEF_C_3"/>
    <property type="match status" value="1"/>
</dbReference>
<comment type="catalytic activity">
    <reaction evidence="15 17 19">
        <text>(6S)-NADHX + ADP = AMP + phosphate + NADH + H(+)</text>
        <dbReference type="Rhea" id="RHEA:32223"/>
        <dbReference type="ChEBI" id="CHEBI:15378"/>
        <dbReference type="ChEBI" id="CHEBI:43474"/>
        <dbReference type="ChEBI" id="CHEBI:57945"/>
        <dbReference type="ChEBI" id="CHEBI:64074"/>
        <dbReference type="ChEBI" id="CHEBI:456215"/>
        <dbReference type="ChEBI" id="CHEBI:456216"/>
        <dbReference type="EC" id="4.2.1.136"/>
    </reaction>
</comment>
<name>A0A1H6TI59_9BACT</name>
<evidence type="ECO:0000259" key="21">
    <source>
        <dbReference type="PROSITE" id="PS51385"/>
    </source>
</evidence>
<feature type="binding site" evidence="18">
    <location>
        <position position="157"/>
    </location>
    <ligand>
        <name>(6S)-NADPHX</name>
        <dbReference type="ChEBI" id="CHEBI:64076"/>
    </ligand>
</feature>
<feature type="binding site" evidence="17">
    <location>
        <position position="438"/>
    </location>
    <ligand>
        <name>AMP</name>
        <dbReference type="ChEBI" id="CHEBI:456215"/>
    </ligand>
</feature>
<keyword evidence="23" id="KW-1185">Reference proteome</keyword>
<accession>A0A1H6TI59</accession>
<comment type="caution">
    <text evidence="18">Lacks conserved residue(s) required for the propagation of feature annotation.</text>
</comment>
<proteinExistence type="inferred from homology"/>
<keyword evidence="13" id="KW-0511">Multifunctional enzyme</keyword>
<comment type="subunit">
    <text evidence="17">Homotetramer.</text>
</comment>
<dbReference type="EC" id="5.1.99.6" evidence="19"/>
<dbReference type="HAMAP" id="MF_01965">
    <property type="entry name" value="NADHX_dehydratase"/>
    <property type="match status" value="1"/>
</dbReference>
<feature type="binding site" evidence="18">
    <location>
        <position position="58"/>
    </location>
    <ligand>
        <name>K(+)</name>
        <dbReference type="ChEBI" id="CHEBI:29103"/>
    </ligand>
</feature>
<comment type="catalytic activity">
    <reaction evidence="1 18 19">
        <text>(6R)-NADHX = (6S)-NADHX</text>
        <dbReference type="Rhea" id="RHEA:32215"/>
        <dbReference type="ChEBI" id="CHEBI:64074"/>
        <dbReference type="ChEBI" id="CHEBI:64075"/>
        <dbReference type="EC" id="5.1.99.6"/>
    </reaction>
</comment>
<dbReference type="PANTHER" id="PTHR12592">
    <property type="entry name" value="ATP-DEPENDENT (S)-NAD(P)H-HYDRATE DEHYDRATASE FAMILY MEMBER"/>
    <property type="match status" value="1"/>
</dbReference>
<feature type="domain" description="YjeF N-terminal" evidence="21">
    <location>
        <begin position="9"/>
        <end position="215"/>
    </location>
</feature>
<feature type="binding site" evidence="18">
    <location>
        <position position="124"/>
    </location>
    <ligand>
        <name>K(+)</name>
        <dbReference type="ChEBI" id="CHEBI:29103"/>
    </ligand>
</feature>
<feature type="binding site" evidence="17">
    <location>
        <position position="374"/>
    </location>
    <ligand>
        <name>(6S)-NADPHX</name>
        <dbReference type="ChEBI" id="CHEBI:64076"/>
    </ligand>
</feature>
<dbReference type="Gene3D" id="3.40.1190.20">
    <property type="match status" value="1"/>
</dbReference>
<dbReference type="SUPFAM" id="SSF53613">
    <property type="entry name" value="Ribokinase-like"/>
    <property type="match status" value="1"/>
</dbReference>
<evidence type="ECO:0000259" key="20">
    <source>
        <dbReference type="PROSITE" id="PS51383"/>
    </source>
</evidence>
<keyword evidence="12 17" id="KW-0456">Lyase</keyword>
<sequence>MKILNAGQIRALDAYTIKNEPISSADLMERASQAFVNWFINCFDVSKSVSIFCGKGNNGGDGLAIARLLHAKGFQVRVFVIEYTDKESDDFKQNLERLAGNLQVQSIYESHAMPELHSDQIIIDALLGSGLSRPVAGLLGDVIEHVNGATGIIISIDIASGLYVDKPNEKSDTIVKPDHTVTFQLPKLAFMMPQNAEFTGDWHVVDIGLDKRFIEETLSPYYYTDKPAGEALTKKRGKFSHKGTFGHALILAGRYGKMGAAVLSSRACLRSGAGLLTVHVPECGYEILQISLPEAMLSIDPNQRNITELPELSSYSAIGIGPGIGQEPLTVRVLDELLEQISTPLIVDADGLNILSKHPDLIDKLPEKTILSPHPKEFQRLAGDSANEFERLELARNFAKKHNVVIILKGAYTAVILTNGDVHFNSTGNAGMATGGSGDVLTGILTALLAQKYTPEDAAIFGVYQHGLAGDRAAERKTKTAMIASDIIENLGW</sequence>
<keyword evidence="11 18" id="KW-0413">Isomerase</keyword>
<evidence type="ECO:0000256" key="13">
    <source>
        <dbReference type="ARBA" id="ARBA00023268"/>
    </source>
</evidence>
<dbReference type="InterPro" id="IPR017953">
    <property type="entry name" value="Carbohydrate_kinase_pred_CS"/>
</dbReference>
<dbReference type="PROSITE" id="PS51385">
    <property type="entry name" value="YJEF_N"/>
    <property type="match status" value="1"/>
</dbReference>
<dbReference type="STRING" id="408657.SAMN04487995_2065"/>
<comment type="cofactor">
    <cofactor evidence="17">
        <name>Mg(2+)</name>
        <dbReference type="ChEBI" id="CHEBI:18420"/>
    </cofactor>
</comment>
<dbReference type="InterPro" id="IPR029056">
    <property type="entry name" value="Ribokinase-like"/>
</dbReference>
<dbReference type="GO" id="GO:0005524">
    <property type="term" value="F:ATP binding"/>
    <property type="evidence" value="ECO:0007669"/>
    <property type="project" value="UniProtKB-UniRule"/>
</dbReference>
<evidence type="ECO:0000256" key="17">
    <source>
        <dbReference type="HAMAP-Rule" id="MF_01965"/>
    </source>
</evidence>
<dbReference type="CDD" id="cd01171">
    <property type="entry name" value="YXKO-related"/>
    <property type="match status" value="1"/>
</dbReference>
<dbReference type="EMBL" id="FNXY01000003">
    <property type="protein sequence ID" value="SEI75960.1"/>
    <property type="molecule type" value="Genomic_DNA"/>
</dbReference>
<reference evidence="22 23" key="1">
    <citation type="submission" date="2016-10" db="EMBL/GenBank/DDBJ databases">
        <authorList>
            <person name="de Groot N.N."/>
        </authorList>
    </citation>
    <scope>NUCLEOTIDE SEQUENCE [LARGE SCALE GENOMIC DNA]</scope>
    <source>
        <strain evidence="22 23">DSM 19938</strain>
    </source>
</reference>
<evidence type="ECO:0000256" key="2">
    <source>
        <dbReference type="ARBA" id="ARBA00000909"/>
    </source>
</evidence>
<dbReference type="Gene3D" id="3.40.50.10260">
    <property type="entry name" value="YjeF N-terminal domain"/>
    <property type="match status" value="1"/>
</dbReference>
<dbReference type="HAMAP" id="MF_01966">
    <property type="entry name" value="NADHX_epimerase"/>
    <property type="match status" value="1"/>
</dbReference>
<evidence type="ECO:0000256" key="12">
    <source>
        <dbReference type="ARBA" id="ARBA00023239"/>
    </source>
</evidence>
<dbReference type="Pfam" id="PF01256">
    <property type="entry name" value="Carb_kinase"/>
    <property type="match status" value="1"/>
</dbReference>
<comment type="function">
    <text evidence="18">Catalyzes the epimerization of the S- and R-forms of NAD(P)HX, a damaged form of NAD(P)H that is a result of enzymatic or heat-dependent hydration. This is a prerequisite for the S-specific NAD(P)H-hydrate dehydratase to allow the repair of both epimers of NAD(P)HX.</text>
</comment>
<dbReference type="GO" id="GO:0052856">
    <property type="term" value="F:NAD(P)HX epimerase activity"/>
    <property type="evidence" value="ECO:0007669"/>
    <property type="project" value="UniProtKB-UniRule"/>
</dbReference>
<comment type="function">
    <text evidence="17">Catalyzes the dehydration of the S-form of NAD(P)HX at the expense of ADP, which is converted to AMP. Together with NAD(P)HX epimerase, which catalyzes the epimerization of the S- and R-forms, the enzyme allows the repair of both epimers of NAD(P)HX, a damaged form of NAD(P)H that is a result of enzymatic or heat-dependent hydration.</text>
</comment>
<evidence type="ECO:0000256" key="11">
    <source>
        <dbReference type="ARBA" id="ARBA00023235"/>
    </source>
</evidence>
<feature type="binding site" evidence="17">
    <location>
        <position position="439"/>
    </location>
    <ligand>
        <name>(6S)-NADPHX</name>
        <dbReference type="ChEBI" id="CHEBI:64076"/>
    </ligand>
</feature>
<dbReference type="GO" id="GO:0052855">
    <property type="term" value="F:ADP-dependent NAD(P)H-hydrate dehydratase activity"/>
    <property type="evidence" value="ECO:0007669"/>
    <property type="project" value="UniProtKB-UniRule"/>
</dbReference>
<evidence type="ECO:0000256" key="14">
    <source>
        <dbReference type="ARBA" id="ARBA00025153"/>
    </source>
</evidence>
<feature type="binding site" evidence="18">
    <location>
        <position position="160"/>
    </location>
    <ligand>
        <name>K(+)</name>
        <dbReference type="ChEBI" id="CHEBI:29103"/>
    </ligand>
</feature>
<evidence type="ECO:0000256" key="9">
    <source>
        <dbReference type="ARBA" id="ARBA00022958"/>
    </source>
</evidence>
<gene>
    <name evidence="17" type="primary">nnrD</name>
    <name evidence="18" type="synonym">nnrE</name>
    <name evidence="22" type="ORF">SAMN04487995_2065</name>
</gene>
<evidence type="ECO:0000256" key="8">
    <source>
        <dbReference type="ARBA" id="ARBA00022857"/>
    </source>
</evidence>
<feature type="binding site" evidence="17">
    <location>
        <position position="260"/>
    </location>
    <ligand>
        <name>(6S)-NADPHX</name>
        <dbReference type="ChEBI" id="CHEBI:64076"/>
    </ligand>
</feature>
<dbReference type="InterPro" id="IPR036652">
    <property type="entry name" value="YjeF_N_dom_sf"/>
</dbReference>
<dbReference type="InterPro" id="IPR004443">
    <property type="entry name" value="YjeF_N_dom"/>
</dbReference>
<dbReference type="SUPFAM" id="SSF64153">
    <property type="entry name" value="YjeF N-terminal domain-like"/>
    <property type="match status" value="1"/>
</dbReference>
<keyword evidence="5 18" id="KW-0479">Metal-binding</keyword>
<dbReference type="Proteomes" id="UP000199532">
    <property type="component" value="Unassembled WGS sequence"/>
</dbReference>
<feature type="domain" description="YjeF C-terminal" evidence="20">
    <location>
        <begin position="225"/>
        <end position="493"/>
    </location>
</feature>
<evidence type="ECO:0000256" key="10">
    <source>
        <dbReference type="ARBA" id="ARBA00023027"/>
    </source>
</evidence>
<dbReference type="InterPro" id="IPR030677">
    <property type="entry name" value="Nnr"/>
</dbReference>
<comment type="cofactor">
    <cofactor evidence="18 19">
        <name>K(+)</name>
        <dbReference type="ChEBI" id="CHEBI:29103"/>
    </cofactor>
    <text evidence="18 19">Binds 1 potassium ion per subunit.</text>
</comment>
<feature type="binding site" evidence="17">
    <location>
        <begin position="409"/>
        <end position="413"/>
    </location>
    <ligand>
        <name>AMP</name>
        <dbReference type="ChEBI" id="CHEBI:456215"/>
    </ligand>
</feature>
<evidence type="ECO:0000256" key="6">
    <source>
        <dbReference type="ARBA" id="ARBA00022741"/>
    </source>
</evidence>
<dbReference type="PIRSF" id="PIRSF017184">
    <property type="entry name" value="Nnr"/>
    <property type="match status" value="1"/>
</dbReference>
<dbReference type="PROSITE" id="PS01050">
    <property type="entry name" value="YJEF_C_2"/>
    <property type="match status" value="1"/>
</dbReference>
<dbReference type="GO" id="GO:0046496">
    <property type="term" value="P:nicotinamide nucleotide metabolic process"/>
    <property type="evidence" value="ECO:0007669"/>
    <property type="project" value="UniProtKB-UniRule"/>
</dbReference>
<comment type="similarity">
    <text evidence="3 19">In the N-terminal section; belongs to the NnrE/AIBP family.</text>
</comment>
<evidence type="ECO:0000256" key="3">
    <source>
        <dbReference type="ARBA" id="ARBA00006001"/>
    </source>
</evidence>
<comment type="similarity">
    <text evidence="17">Belongs to the NnrD/CARKD family.</text>
</comment>
<dbReference type="GO" id="GO:0110051">
    <property type="term" value="P:metabolite repair"/>
    <property type="evidence" value="ECO:0007669"/>
    <property type="project" value="TreeGrafter"/>
</dbReference>
<evidence type="ECO:0000256" key="15">
    <source>
        <dbReference type="ARBA" id="ARBA00048238"/>
    </source>
</evidence>
<feature type="binding site" evidence="18">
    <location>
        <begin position="128"/>
        <end position="134"/>
    </location>
    <ligand>
        <name>(6S)-NADPHX</name>
        <dbReference type="ChEBI" id="CHEBI:64076"/>
    </ligand>
</feature>
<evidence type="ECO:0000313" key="23">
    <source>
        <dbReference type="Proteomes" id="UP000199532"/>
    </source>
</evidence>
<evidence type="ECO:0000313" key="22">
    <source>
        <dbReference type="EMBL" id="SEI75960.1"/>
    </source>
</evidence>
<evidence type="ECO:0000256" key="1">
    <source>
        <dbReference type="ARBA" id="ARBA00000013"/>
    </source>
</evidence>
<keyword evidence="6 17" id="KW-0547">Nucleotide-binding</keyword>
<protein>
    <recommendedName>
        <fullName evidence="19">Bifunctional NAD(P)H-hydrate repair enzyme</fullName>
    </recommendedName>
    <alternativeName>
        <fullName evidence="19">Nicotinamide nucleotide repair protein</fullName>
    </alternativeName>
    <domain>
        <recommendedName>
            <fullName evidence="19">ADP-dependent (S)-NAD(P)H-hydrate dehydratase</fullName>
            <ecNumber evidence="19">4.2.1.136</ecNumber>
        </recommendedName>
        <alternativeName>
            <fullName evidence="19">ADP-dependent NAD(P)HX dehydratase</fullName>
        </alternativeName>
    </domain>
    <domain>
        <recommendedName>
            <fullName evidence="19">NAD(P)H-hydrate epimerase</fullName>
            <ecNumber evidence="19">5.1.99.6</ecNumber>
        </recommendedName>
    </domain>
</protein>
<comment type="similarity">
    <text evidence="18">Belongs to the NnrE/AIBP family.</text>
</comment>
<dbReference type="NCBIfam" id="TIGR00197">
    <property type="entry name" value="yjeF_nterm"/>
    <property type="match status" value="1"/>
</dbReference>
<evidence type="ECO:0000256" key="7">
    <source>
        <dbReference type="ARBA" id="ARBA00022840"/>
    </source>
</evidence>
<evidence type="ECO:0000256" key="19">
    <source>
        <dbReference type="PIRNR" id="PIRNR017184"/>
    </source>
</evidence>
<evidence type="ECO:0000256" key="5">
    <source>
        <dbReference type="ARBA" id="ARBA00022723"/>
    </source>
</evidence>
<organism evidence="22 23">
    <name type="scientific">Dyadobacter koreensis</name>
    <dbReference type="NCBI Taxonomy" id="408657"/>
    <lineage>
        <taxon>Bacteria</taxon>
        <taxon>Pseudomonadati</taxon>
        <taxon>Bacteroidota</taxon>
        <taxon>Cytophagia</taxon>
        <taxon>Cytophagales</taxon>
        <taxon>Spirosomataceae</taxon>
        <taxon>Dyadobacter</taxon>
    </lineage>
</organism>
<keyword evidence="8 17" id="KW-0521">NADP</keyword>
<comment type="similarity">
    <text evidence="4 19">In the C-terminal section; belongs to the NnrD/CARKD family.</text>
</comment>
<dbReference type="InterPro" id="IPR000631">
    <property type="entry name" value="CARKD"/>
</dbReference>
<comment type="catalytic activity">
    <reaction evidence="2 18 19">
        <text>(6R)-NADPHX = (6S)-NADPHX</text>
        <dbReference type="Rhea" id="RHEA:32227"/>
        <dbReference type="ChEBI" id="CHEBI:64076"/>
        <dbReference type="ChEBI" id="CHEBI:64077"/>
        <dbReference type="EC" id="5.1.99.6"/>
    </reaction>
</comment>
<comment type="function">
    <text evidence="14 19">Bifunctional enzyme that catalyzes the epimerization of the S- and R-forms of NAD(P)HX and the dehydration of the S-form of NAD(P)HX at the expense of ADP, which is converted to AMP. This allows the repair of both epimers of NAD(P)HX, a damaged form of NAD(P)H that is a result of enzymatic or heat-dependent hydration.</text>
</comment>
<keyword evidence="7 17" id="KW-0067">ATP-binding</keyword>
<evidence type="ECO:0000256" key="4">
    <source>
        <dbReference type="ARBA" id="ARBA00009524"/>
    </source>
</evidence>
<keyword evidence="10 17" id="KW-0520">NAD</keyword>
<dbReference type="AlphaFoldDB" id="A0A1H6TI59"/>
<dbReference type="Pfam" id="PF03853">
    <property type="entry name" value="YjeF_N"/>
    <property type="match status" value="1"/>
</dbReference>
<dbReference type="NCBIfam" id="TIGR00196">
    <property type="entry name" value="yjeF_cterm"/>
    <property type="match status" value="1"/>
</dbReference>
<keyword evidence="9 18" id="KW-0630">Potassium</keyword>
<feature type="binding site" evidence="17">
    <location>
        <position position="323"/>
    </location>
    <ligand>
        <name>(6S)-NADPHX</name>
        <dbReference type="ChEBI" id="CHEBI:64076"/>
    </ligand>
</feature>
<dbReference type="RefSeq" id="WP_090335075.1">
    <property type="nucleotide sequence ID" value="NZ_FNXY01000003.1"/>
</dbReference>
<dbReference type="GO" id="GO:0046872">
    <property type="term" value="F:metal ion binding"/>
    <property type="evidence" value="ECO:0007669"/>
    <property type="project" value="UniProtKB-UniRule"/>
</dbReference>
<dbReference type="EC" id="4.2.1.136" evidence="19"/>
<evidence type="ECO:0000256" key="16">
    <source>
        <dbReference type="ARBA" id="ARBA00049209"/>
    </source>
</evidence>
<feature type="binding site" evidence="18">
    <location>
        <begin position="57"/>
        <end position="61"/>
    </location>
    <ligand>
        <name>(6S)-NADPHX</name>
        <dbReference type="ChEBI" id="CHEBI:64076"/>
    </ligand>
</feature>
<comment type="catalytic activity">
    <reaction evidence="16 17 19">
        <text>(6S)-NADPHX + ADP = AMP + phosphate + NADPH + H(+)</text>
        <dbReference type="Rhea" id="RHEA:32235"/>
        <dbReference type="ChEBI" id="CHEBI:15378"/>
        <dbReference type="ChEBI" id="CHEBI:43474"/>
        <dbReference type="ChEBI" id="CHEBI:57783"/>
        <dbReference type="ChEBI" id="CHEBI:64076"/>
        <dbReference type="ChEBI" id="CHEBI:456215"/>
        <dbReference type="ChEBI" id="CHEBI:456216"/>
        <dbReference type="EC" id="4.2.1.136"/>
    </reaction>
</comment>
<dbReference type="PANTHER" id="PTHR12592:SF0">
    <property type="entry name" value="ATP-DEPENDENT (S)-NAD(P)H-HYDRATE DEHYDRATASE"/>
    <property type="match status" value="1"/>
</dbReference>